<comment type="caution">
    <text evidence="2">The sequence shown here is derived from an EMBL/GenBank/DDBJ whole genome shotgun (WGS) entry which is preliminary data.</text>
</comment>
<proteinExistence type="predicted"/>
<protein>
    <submittedName>
        <fullName evidence="2">Uncharacterized protein</fullName>
    </submittedName>
</protein>
<evidence type="ECO:0000256" key="1">
    <source>
        <dbReference type="SAM" id="SignalP"/>
    </source>
</evidence>
<dbReference type="EMBL" id="JBHULC010000021">
    <property type="protein sequence ID" value="MFD2522509.1"/>
    <property type="molecule type" value="Genomic_DNA"/>
</dbReference>
<feature type="signal peptide" evidence="1">
    <location>
        <begin position="1"/>
        <end position="25"/>
    </location>
</feature>
<evidence type="ECO:0000313" key="3">
    <source>
        <dbReference type="Proteomes" id="UP001597510"/>
    </source>
</evidence>
<dbReference type="Proteomes" id="UP001597510">
    <property type="component" value="Unassembled WGS sequence"/>
</dbReference>
<dbReference type="RefSeq" id="WP_340237446.1">
    <property type="nucleotide sequence ID" value="NZ_JBBEWC010000008.1"/>
</dbReference>
<accession>A0ABW5J904</accession>
<keyword evidence="1" id="KW-0732">Signal</keyword>
<reference evidence="3" key="1">
    <citation type="journal article" date="2019" name="Int. J. Syst. Evol. Microbiol.">
        <title>The Global Catalogue of Microorganisms (GCM) 10K type strain sequencing project: providing services to taxonomists for standard genome sequencing and annotation.</title>
        <authorList>
            <consortium name="The Broad Institute Genomics Platform"/>
            <consortium name="The Broad Institute Genome Sequencing Center for Infectious Disease"/>
            <person name="Wu L."/>
            <person name="Ma J."/>
        </authorList>
    </citation>
    <scope>NUCLEOTIDE SEQUENCE [LARGE SCALE GENOMIC DNA]</scope>
    <source>
        <strain evidence="3">KCTC 52344</strain>
    </source>
</reference>
<keyword evidence="3" id="KW-1185">Reference proteome</keyword>
<feature type="chain" id="PRO_5046833848" evidence="1">
    <location>
        <begin position="26"/>
        <end position="72"/>
    </location>
</feature>
<name>A0ABW5J904_9BACT</name>
<evidence type="ECO:0000313" key="2">
    <source>
        <dbReference type="EMBL" id="MFD2522509.1"/>
    </source>
</evidence>
<gene>
    <name evidence="2" type="ORF">ACFSR2_16545</name>
</gene>
<sequence>MKTSITYRVLAIAFLSVFIGASAQAFDWGKSKRKKDKQEAKCCNKAMEKECAKEMKQASKRAAKTNSEKETR</sequence>
<organism evidence="2 3">
    <name type="scientific">Emticicia soli</name>
    <dbReference type="NCBI Taxonomy" id="2027878"/>
    <lineage>
        <taxon>Bacteria</taxon>
        <taxon>Pseudomonadati</taxon>
        <taxon>Bacteroidota</taxon>
        <taxon>Cytophagia</taxon>
        <taxon>Cytophagales</taxon>
        <taxon>Leadbetterellaceae</taxon>
        <taxon>Emticicia</taxon>
    </lineage>
</organism>